<comment type="caution">
    <text evidence="1">The sequence shown here is derived from an EMBL/GenBank/DDBJ whole genome shotgun (WGS) entry which is preliminary data.</text>
</comment>
<dbReference type="InterPro" id="IPR011990">
    <property type="entry name" value="TPR-like_helical_dom_sf"/>
</dbReference>
<sequence length="135" mass="15156">MVAAATLSEKVEVTMDLLEEYRRATLFFEAGDPTGAVRLLEPIVAAEPDNASVRQLLARAYFQTAQLGRAEEQLRALVERDPSDHYAHHVLGRTLERQGRQAEALTHLRIAAAMHADHRDYAEALQRVESKVNPR</sequence>
<proteinExistence type="predicted"/>
<evidence type="ECO:0008006" key="3">
    <source>
        <dbReference type="Google" id="ProtNLM"/>
    </source>
</evidence>
<organism evidence="1 2">
    <name type="scientific">Asanoa iriomotensis</name>
    <dbReference type="NCBI Taxonomy" id="234613"/>
    <lineage>
        <taxon>Bacteria</taxon>
        <taxon>Bacillati</taxon>
        <taxon>Actinomycetota</taxon>
        <taxon>Actinomycetes</taxon>
        <taxon>Micromonosporales</taxon>
        <taxon>Micromonosporaceae</taxon>
        <taxon>Asanoa</taxon>
    </lineage>
</organism>
<dbReference type="SUPFAM" id="SSF48452">
    <property type="entry name" value="TPR-like"/>
    <property type="match status" value="1"/>
</dbReference>
<dbReference type="Proteomes" id="UP000624325">
    <property type="component" value="Unassembled WGS sequence"/>
</dbReference>
<dbReference type="Pfam" id="PF14559">
    <property type="entry name" value="TPR_19"/>
    <property type="match status" value="1"/>
</dbReference>
<keyword evidence="2" id="KW-1185">Reference proteome</keyword>
<accession>A0ABQ4C7K7</accession>
<reference evidence="1 2" key="1">
    <citation type="submission" date="2021-01" db="EMBL/GenBank/DDBJ databases">
        <title>Whole genome shotgun sequence of Asanoa iriomotensis NBRC 100142.</title>
        <authorList>
            <person name="Komaki H."/>
            <person name="Tamura T."/>
        </authorList>
    </citation>
    <scope>NUCLEOTIDE SEQUENCE [LARGE SCALE GENOMIC DNA]</scope>
    <source>
        <strain evidence="1 2">NBRC 100142</strain>
    </source>
</reference>
<dbReference type="EMBL" id="BONC01000036">
    <property type="protein sequence ID" value="GIF58719.1"/>
    <property type="molecule type" value="Genomic_DNA"/>
</dbReference>
<gene>
    <name evidence="1" type="ORF">Air01nite_48140</name>
</gene>
<name>A0ABQ4C7K7_9ACTN</name>
<protein>
    <recommendedName>
        <fullName evidence="3">Tetratricopeptide repeat protein</fullName>
    </recommendedName>
</protein>
<evidence type="ECO:0000313" key="1">
    <source>
        <dbReference type="EMBL" id="GIF58719.1"/>
    </source>
</evidence>
<dbReference type="Gene3D" id="1.25.40.10">
    <property type="entry name" value="Tetratricopeptide repeat domain"/>
    <property type="match status" value="1"/>
</dbReference>
<evidence type="ECO:0000313" key="2">
    <source>
        <dbReference type="Proteomes" id="UP000624325"/>
    </source>
</evidence>